<evidence type="ECO:0000256" key="4">
    <source>
        <dbReference type="ARBA" id="ARBA00022679"/>
    </source>
</evidence>
<dbReference type="InterPro" id="IPR020841">
    <property type="entry name" value="PKS_Beta-ketoAc_synthase_dom"/>
</dbReference>
<name>A0A561UQ36_9ACTN</name>
<dbReference type="FunFam" id="3.40.47.10:FF:000019">
    <property type="entry name" value="Polyketide synthase type I"/>
    <property type="match status" value="1"/>
</dbReference>
<dbReference type="SMART" id="SM00827">
    <property type="entry name" value="PKS_AT"/>
    <property type="match status" value="1"/>
</dbReference>
<dbReference type="PROSITE" id="PS00606">
    <property type="entry name" value="KS3_1"/>
    <property type="match status" value="1"/>
</dbReference>
<dbReference type="Pfam" id="PF16197">
    <property type="entry name" value="KAsynt_C_assoc"/>
    <property type="match status" value="1"/>
</dbReference>
<dbReference type="InterPro" id="IPR020802">
    <property type="entry name" value="TesA-like"/>
</dbReference>
<dbReference type="Gene3D" id="3.40.366.10">
    <property type="entry name" value="Malonyl-Coenzyme A Acyl Carrier Protein, domain 2"/>
    <property type="match status" value="1"/>
</dbReference>
<keyword evidence="2" id="KW-0596">Phosphopantetheine</keyword>
<evidence type="ECO:0000259" key="10">
    <source>
        <dbReference type="PROSITE" id="PS52004"/>
    </source>
</evidence>
<keyword evidence="6" id="KW-0511">Multifunctional enzyme</keyword>
<feature type="region of interest" description="Disordered" evidence="8">
    <location>
        <begin position="1290"/>
        <end position="1312"/>
    </location>
</feature>
<dbReference type="PROSITE" id="PS00012">
    <property type="entry name" value="PHOSPHOPANTETHEINE"/>
    <property type="match status" value="1"/>
</dbReference>
<dbReference type="InterPro" id="IPR016039">
    <property type="entry name" value="Thiolase-like"/>
</dbReference>
<dbReference type="InterPro" id="IPR015083">
    <property type="entry name" value="NorB/c/GfsB-D-like_docking"/>
</dbReference>
<dbReference type="GO" id="GO:0004312">
    <property type="term" value="F:fatty acid synthase activity"/>
    <property type="evidence" value="ECO:0007669"/>
    <property type="project" value="TreeGrafter"/>
</dbReference>
<organism evidence="11 12">
    <name type="scientific">Kitasatospora viridis</name>
    <dbReference type="NCBI Taxonomy" id="281105"/>
    <lineage>
        <taxon>Bacteria</taxon>
        <taxon>Bacillati</taxon>
        <taxon>Actinomycetota</taxon>
        <taxon>Actinomycetes</taxon>
        <taxon>Kitasatosporales</taxon>
        <taxon>Streptomycetaceae</taxon>
        <taxon>Kitasatospora</taxon>
    </lineage>
</organism>
<dbReference type="SMART" id="SM01294">
    <property type="entry name" value="PKS_PP_betabranch"/>
    <property type="match status" value="1"/>
</dbReference>
<dbReference type="InterPro" id="IPR001227">
    <property type="entry name" value="Ac_transferase_dom_sf"/>
</dbReference>
<dbReference type="SMART" id="SM00824">
    <property type="entry name" value="PKS_TE"/>
    <property type="match status" value="1"/>
</dbReference>
<dbReference type="PROSITE" id="PS50075">
    <property type="entry name" value="CARRIER"/>
    <property type="match status" value="1"/>
</dbReference>
<evidence type="ECO:0000256" key="6">
    <source>
        <dbReference type="ARBA" id="ARBA00023268"/>
    </source>
</evidence>
<feature type="domain" description="Ketosynthase family 3 (KS3)" evidence="10">
    <location>
        <begin position="43"/>
        <end position="454"/>
    </location>
</feature>
<sequence>MTNSESTARQQHPDARMVDALRASLKETERLREQNRKLTATLREPIAIVGMACRYPGGVGSPQQLWELVARGGDGITPFPTDRGWDADLYDPRPGLEGRSYTAEGGFLHGAGEFDAGFFGISPREALLMDPQQRLLLEGSWEALEGAGIDPVSLRGSRTGVFAGVMYHDYFGAFGSGSIVSGRVAYTLGLEGPTLSIDTACSSSLVALHLAAQSLRGGESTLALAGGVTVMASPGTFVEFSRQRGLSPDGRCKAFAEAADGTGFAEGVGVLVLERLSDARRNGHRVLAVVRGSAVNQDGASNGLTAPNGPAQQRVIRQALANARLSAADVDVVEAHGTGTTLGDPIEAQALLATYGQDRPAGRPLWLGSVKSNIGHTQAAAGVAGVIKMVQAMRHGTLPKTLHVDEPSGKVDWSTGEVRLLTDSQPWPEADRPRRAGISSFGISGTNAHVIVEQALVEPELPSPDPAPPMTLWPLSARSPQALAAQGERLRAFAADRPELAAGAVARSLGTERAVFEHRAVVLGPDRERLLDGLAALAASDGSPSVVRGRARPGVRTAFLFTGQGAQRLGMGAELRSHYPVFAEAFDELDGQLGVGTGEVLFGADRDRVDQTLYAQTGLFAFEVALFRLLESWGLRPDFVAGHSIGEVAAAHVAGVLSPVDACRLVAARGRLMQALPAGGAMVAIKATEAEVEPLLTEGVGIAAVNGPDAVVMSGVEAEVLRIAELFAKTKRLTVSHAFHSPLMEPMLARFREELADLTFHQPTVPVVSNVTGALAAGELADPEYWVRHVREAVRFHDGIRALEAAGVTRFVELGPDAVLTGLARGSVRAPDAAFVPLGRRLGSESAALLTGVARLHVDGLSPDWSAVFPGTDRAELPTYAFQHQRYWLAADVPLTIGALDAPDRPAQPAEPAPLRARLSDLGEDEQLALLVDLVRAQTAAVLGHAGADAIEPEVGFLESGMDSVSGAELRTALAAATGLALSAAVVFDHRTPAELAAHLRAELAHAGPVTGAAEPADAPEDLESISGLLRRAAGEGRMMKGMALLDAVAEILPAFSSAAELERLAEPVRLARGEQRPKLICFPSPMALGGAHQYARFAAHFRGRREVVVPPVPGFGPGEALPRSLGAAVEVFVEGALAAAAGEPFVLLGYSSGGQFAHATAEVLEQAGTPAAGVVLLDTYLPDGEGQDELWPQMFRGMLDRESAFGGFGAARLAAMSRYSDLIVDCLPGPLSAAVLFVRPSHSFTDAPGTEDWRARWRGEHLLREVPGTHFTILEESAPTTAAAVDDWLGGREISTSDTPRNANVPSRRRS</sequence>
<evidence type="ECO:0000256" key="1">
    <source>
        <dbReference type="ARBA" id="ARBA00001957"/>
    </source>
</evidence>
<protein>
    <submittedName>
        <fullName evidence="11">Acyl transferase domain-containing protein</fullName>
    </submittedName>
</protein>
<evidence type="ECO:0000256" key="8">
    <source>
        <dbReference type="SAM" id="MobiDB-lite"/>
    </source>
</evidence>
<evidence type="ECO:0000313" key="12">
    <source>
        <dbReference type="Proteomes" id="UP000317940"/>
    </source>
</evidence>
<dbReference type="SMART" id="SM00825">
    <property type="entry name" value="PKS_KS"/>
    <property type="match status" value="1"/>
</dbReference>
<dbReference type="Pfam" id="PF00975">
    <property type="entry name" value="Thioesterase"/>
    <property type="match status" value="1"/>
</dbReference>
<dbReference type="InterPro" id="IPR014031">
    <property type="entry name" value="Ketoacyl_synth_C"/>
</dbReference>
<evidence type="ECO:0000256" key="7">
    <source>
        <dbReference type="ARBA" id="ARBA00023315"/>
    </source>
</evidence>
<dbReference type="InterPro" id="IPR014043">
    <property type="entry name" value="Acyl_transferase_dom"/>
</dbReference>
<evidence type="ECO:0000313" key="11">
    <source>
        <dbReference type="EMBL" id="TWG01464.1"/>
    </source>
</evidence>
<dbReference type="InterPro" id="IPR016035">
    <property type="entry name" value="Acyl_Trfase/lysoPLipase"/>
</dbReference>
<reference evidence="11 12" key="1">
    <citation type="submission" date="2019-06" db="EMBL/GenBank/DDBJ databases">
        <title>Sequencing the genomes of 1000 actinobacteria strains.</title>
        <authorList>
            <person name="Klenk H.-P."/>
        </authorList>
    </citation>
    <scope>NUCLEOTIDE SEQUENCE [LARGE SCALE GENOMIC DNA]</scope>
    <source>
        <strain evidence="11 12">DSM 44826</strain>
    </source>
</reference>
<dbReference type="Pfam" id="PF00550">
    <property type="entry name" value="PP-binding"/>
    <property type="match status" value="1"/>
</dbReference>
<comment type="caution">
    <text evidence="11">The sequence shown here is derived from an EMBL/GenBank/DDBJ whole genome shotgun (WGS) entry which is preliminary data.</text>
</comment>
<dbReference type="Pfam" id="PF08990">
    <property type="entry name" value="Docking"/>
    <property type="match status" value="1"/>
</dbReference>
<dbReference type="InterPro" id="IPR050091">
    <property type="entry name" value="PKS_NRPS_Biosynth_Enz"/>
</dbReference>
<dbReference type="CDD" id="cd00833">
    <property type="entry name" value="PKS"/>
    <property type="match status" value="1"/>
</dbReference>
<dbReference type="SUPFAM" id="SSF53901">
    <property type="entry name" value="Thiolase-like"/>
    <property type="match status" value="1"/>
</dbReference>
<proteinExistence type="predicted"/>
<evidence type="ECO:0000256" key="3">
    <source>
        <dbReference type="ARBA" id="ARBA00022553"/>
    </source>
</evidence>
<dbReference type="Proteomes" id="UP000317940">
    <property type="component" value="Unassembled WGS sequence"/>
</dbReference>
<dbReference type="SUPFAM" id="SSF52151">
    <property type="entry name" value="FabD/lysophospholipase-like"/>
    <property type="match status" value="1"/>
</dbReference>
<dbReference type="SUPFAM" id="SSF53474">
    <property type="entry name" value="alpha/beta-Hydrolases"/>
    <property type="match status" value="1"/>
</dbReference>
<keyword evidence="12" id="KW-1185">Reference proteome</keyword>
<keyword evidence="4 11" id="KW-0808">Transferase</keyword>
<dbReference type="InterPro" id="IPR014030">
    <property type="entry name" value="Ketoacyl_synth_N"/>
</dbReference>
<dbReference type="RefSeq" id="WP_246213733.1">
    <property type="nucleotide sequence ID" value="NZ_BAAAMZ010000007.1"/>
</dbReference>
<dbReference type="InterPro" id="IPR016036">
    <property type="entry name" value="Malonyl_transacylase_ACP-bd"/>
</dbReference>
<dbReference type="GO" id="GO:0006633">
    <property type="term" value="P:fatty acid biosynthetic process"/>
    <property type="evidence" value="ECO:0007669"/>
    <property type="project" value="InterPro"/>
</dbReference>
<dbReference type="InterPro" id="IPR018201">
    <property type="entry name" value="Ketoacyl_synth_AS"/>
</dbReference>
<dbReference type="PANTHER" id="PTHR43775">
    <property type="entry name" value="FATTY ACID SYNTHASE"/>
    <property type="match status" value="1"/>
</dbReference>
<feature type="domain" description="Carrier" evidence="9">
    <location>
        <begin position="929"/>
        <end position="1004"/>
    </location>
</feature>
<gene>
    <name evidence="11" type="ORF">FHX73_115364</name>
</gene>
<keyword evidence="5" id="KW-0045">Antibiotic biosynthesis</keyword>
<dbReference type="Gene3D" id="3.40.50.1820">
    <property type="entry name" value="alpha/beta hydrolase"/>
    <property type="match status" value="1"/>
</dbReference>
<dbReference type="Pfam" id="PF00698">
    <property type="entry name" value="Acyl_transf_1"/>
    <property type="match status" value="1"/>
</dbReference>
<dbReference type="GO" id="GO:0004315">
    <property type="term" value="F:3-oxoacyl-[acyl-carrier-protein] synthase activity"/>
    <property type="evidence" value="ECO:0007669"/>
    <property type="project" value="InterPro"/>
</dbReference>
<accession>A0A561UQ36</accession>
<evidence type="ECO:0000259" key="9">
    <source>
        <dbReference type="PROSITE" id="PS50075"/>
    </source>
</evidence>
<dbReference type="SMART" id="SM00823">
    <property type="entry name" value="PKS_PP"/>
    <property type="match status" value="1"/>
</dbReference>
<dbReference type="InterPro" id="IPR032821">
    <property type="entry name" value="PKS_assoc"/>
</dbReference>
<dbReference type="GO" id="GO:0033068">
    <property type="term" value="P:macrolide biosynthetic process"/>
    <property type="evidence" value="ECO:0007669"/>
    <property type="project" value="UniProtKB-ARBA"/>
</dbReference>
<dbReference type="SUPFAM" id="SSF47336">
    <property type="entry name" value="ACP-like"/>
    <property type="match status" value="1"/>
</dbReference>
<dbReference type="PROSITE" id="PS52004">
    <property type="entry name" value="KS3_2"/>
    <property type="match status" value="1"/>
</dbReference>
<feature type="compositionally biased region" description="Polar residues" evidence="8">
    <location>
        <begin position="1295"/>
        <end position="1306"/>
    </location>
</feature>
<keyword evidence="3" id="KW-0597">Phosphoprotein</keyword>
<keyword evidence="7" id="KW-0012">Acyltransferase</keyword>
<dbReference type="SUPFAM" id="SSF55048">
    <property type="entry name" value="Probable ACP-binding domain of malonyl-CoA ACP transacylase"/>
    <property type="match status" value="1"/>
</dbReference>
<dbReference type="InterPro" id="IPR036736">
    <property type="entry name" value="ACP-like_sf"/>
</dbReference>
<dbReference type="Gene3D" id="3.30.70.3290">
    <property type="match status" value="1"/>
</dbReference>
<dbReference type="Gene3D" id="3.40.47.10">
    <property type="match status" value="1"/>
</dbReference>
<dbReference type="InterPro" id="IPR009081">
    <property type="entry name" value="PP-bd_ACP"/>
</dbReference>
<dbReference type="InterPro" id="IPR001031">
    <property type="entry name" value="Thioesterase"/>
</dbReference>
<dbReference type="GO" id="GO:0031177">
    <property type="term" value="F:phosphopantetheine binding"/>
    <property type="evidence" value="ECO:0007669"/>
    <property type="project" value="InterPro"/>
</dbReference>
<dbReference type="Pfam" id="PF02801">
    <property type="entry name" value="Ketoacyl-synt_C"/>
    <property type="match status" value="1"/>
</dbReference>
<evidence type="ECO:0000256" key="2">
    <source>
        <dbReference type="ARBA" id="ARBA00022450"/>
    </source>
</evidence>
<dbReference type="InterPro" id="IPR020806">
    <property type="entry name" value="PKS_PP-bd"/>
</dbReference>
<comment type="cofactor">
    <cofactor evidence="1">
        <name>pantetheine 4'-phosphate</name>
        <dbReference type="ChEBI" id="CHEBI:47942"/>
    </cofactor>
</comment>
<evidence type="ECO:0000256" key="5">
    <source>
        <dbReference type="ARBA" id="ARBA00023194"/>
    </source>
</evidence>
<dbReference type="Pfam" id="PF00109">
    <property type="entry name" value="ketoacyl-synt"/>
    <property type="match status" value="1"/>
</dbReference>
<dbReference type="InterPro" id="IPR029058">
    <property type="entry name" value="AB_hydrolase_fold"/>
</dbReference>
<dbReference type="Gene3D" id="1.10.1200.10">
    <property type="entry name" value="ACP-like"/>
    <property type="match status" value="1"/>
</dbReference>
<dbReference type="PANTHER" id="PTHR43775:SF51">
    <property type="entry name" value="INACTIVE PHENOLPHTHIOCEROL SYNTHESIS POLYKETIDE SYNTHASE TYPE I PKS1-RELATED"/>
    <property type="match status" value="1"/>
</dbReference>
<dbReference type="EMBL" id="VIWT01000001">
    <property type="protein sequence ID" value="TWG01464.1"/>
    <property type="molecule type" value="Genomic_DNA"/>
</dbReference>
<dbReference type="InterPro" id="IPR006162">
    <property type="entry name" value="Ppantetheine_attach_site"/>
</dbReference>